<dbReference type="UniPathway" id="UPA00098">
    <property type="reaction ID" value="UER00360"/>
</dbReference>
<comment type="similarity">
    <text evidence="9">Belongs to the gamma-glutamyl phosphate reductase family.</text>
</comment>
<evidence type="ECO:0000256" key="8">
    <source>
        <dbReference type="ARBA" id="ARBA00059423"/>
    </source>
</evidence>
<dbReference type="InterPro" id="IPR000965">
    <property type="entry name" value="GPR_dom"/>
</dbReference>
<dbReference type="InterPro" id="IPR016162">
    <property type="entry name" value="Ald_DH_N"/>
</dbReference>
<dbReference type="Proteomes" id="UP000189580">
    <property type="component" value="Chromosome d"/>
</dbReference>
<dbReference type="InterPro" id="IPR015590">
    <property type="entry name" value="Aldehyde_DH_dom"/>
</dbReference>
<evidence type="ECO:0000256" key="6">
    <source>
        <dbReference type="ARBA" id="ARBA00023002"/>
    </source>
</evidence>
<keyword evidence="4" id="KW-0641">Proline biosynthesis</keyword>
<feature type="domain" description="Aldehyde dehydrogenase" evidence="12">
    <location>
        <begin position="3"/>
        <end position="269"/>
    </location>
</feature>
<dbReference type="GO" id="GO:0004350">
    <property type="term" value="F:glutamate-5-semialdehyde dehydrogenase activity"/>
    <property type="evidence" value="ECO:0007669"/>
    <property type="project" value="UniProtKB-EC"/>
</dbReference>
<dbReference type="NCBIfam" id="TIGR00407">
    <property type="entry name" value="proA"/>
    <property type="match status" value="1"/>
</dbReference>
<dbReference type="GO" id="GO:0055129">
    <property type="term" value="P:L-proline biosynthetic process"/>
    <property type="evidence" value="ECO:0007669"/>
    <property type="project" value="UniProtKB-UniPathway"/>
</dbReference>
<dbReference type="Gene3D" id="3.40.309.10">
    <property type="entry name" value="Aldehyde Dehydrogenase, Chain A, domain 2"/>
    <property type="match status" value="1"/>
</dbReference>
<dbReference type="FunFam" id="3.40.309.10:FF:000006">
    <property type="entry name" value="Gamma-glutamyl phosphate reductase"/>
    <property type="match status" value="1"/>
</dbReference>
<dbReference type="EC" id="1.2.1.41" evidence="2"/>
<evidence type="ECO:0000256" key="2">
    <source>
        <dbReference type="ARBA" id="ARBA00013002"/>
    </source>
</evidence>
<name>A0A167E692_9ASCO</name>
<comment type="catalytic activity">
    <reaction evidence="7">
        <text>L-glutamate 5-semialdehyde + phosphate + NADP(+) = L-glutamyl 5-phosphate + NADPH + H(+)</text>
        <dbReference type="Rhea" id="RHEA:19541"/>
        <dbReference type="ChEBI" id="CHEBI:15378"/>
        <dbReference type="ChEBI" id="CHEBI:43474"/>
        <dbReference type="ChEBI" id="CHEBI:57783"/>
        <dbReference type="ChEBI" id="CHEBI:58066"/>
        <dbReference type="ChEBI" id="CHEBI:58274"/>
        <dbReference type="ChEBI" id="CHEBI:58349"/>
        <dbReference type="EC" id="1.2.1.41"/>
    </reaction>
</comment>
<dbReference type="PANTHER" id="PTHR11063:SF8">
    <property type="entry name" value="DELTA-1-PYRROLINE-5-CARBOXYLATE SYNTHASE"/>
    <property type="match status" value="1"/>
</dbReference>
<dbReference type="GO" id="GO:0050661">
    <property type="term" value="F:NADP binding"/>
    <property type="evidence" value="ECO:0007669"/>
    <property type="project" value="InterPro"/>
</dbReference>
<dbReference type="NCBIfam" id="NF001221">
    <property type="entry name" value="PRK00197.1"/>
    <property type="match status" value="1"/>
</dbReference>
<comment type="function">
    <text evidence="8">Catalyzes the NADPH dependent reduction of L-gamma-glutamyl 5-phosphate into L-glutamate 5-semialdehyde and phosphate. The product spontaneously undergoes cyclization to form 1-pyrroline-5-carboxylate.</text>
</comment>
<evidence type="ECO:0000256" key="10">
    <source>
        <dbReference type="ARBA" id="ARBA00075718"/>
    </source>
</evidence>
<dbReference type="HAMAP" id="MF_00412">
    <property type="entry name" value="ProA"/>
    <property type="match status" value="1"/>
</dbReference>
<evidence type="ECO:0000256" key="3">
    <source>
        <dbReference type="ARBA" id="ARBA00022605"/>
    </source>
</evidence>
<proteinExistence type="inferred from homology"/>
<evidence type="ECO:0000256" key="11">
    <source>
        <dbReference type="ARBA" id="ARBA00077451"/>
    </source>
</evidence>
<gene>
    <name evidence="13" type="primary">PRO2</name>
    <name evidence="13" type="ORF">AWJ20_4637</name>
</gene>
<accession>A0A167E692</accession>
<evidence type="ECO:0000256" key="9">
    <source>
        <dbReference type="ARBA" id="ARBA00060997"/>
    </source>
</evidence>
<dbReference type="InterPro" id="IPR012134">
    <property type="entry name" value="Glu-5-SA_DH"/>
</dbReference>
<evidence type="ECO:0000256" key="7">
    <source>
        <dbReference type="ARBA" id="ARBA00049024"/>
    </source>
</evidence>
<dbReference type="CDD" id="cd07079">
    <property type="entry name" value="ALDH_F18-19_ProA-GPR"/>
    <property type="match status" value="1"/>
</dbReference>
<dbReference type="GeneID" id="30036791"/>
<keyword evidence="5" id="KW-0521">NADP</keyword>
<dbReference type="PIRSF" id="PIRSF000151">
    <property type="entry name" value="GPR"/>
    <property type="match status" value="1"/>
</dbReference>
<dbReference type="OrthoDB" id="1934954at2759"/>
<protein>
    <recommendedName>
        <fullName evidence="2">glutamate-5-semialdehyde dehydrogenase</fullName>
        <ecNumber evidence="2">1.2.1.41</ecNumber>
    </recommendedName>
    <alternativeName>
        <fullName evidence="11">Glutamate-5-semialdehyde dehydrogenase</fullName>
    </alternativeName>
    <alternativeName>
        <fullName evidence="10">Glutamyl-gamma-semialdehyde dehydrogenase</fullName>
    </alternativeName>
</protein>
<keyword evidence="6" id="KW-0560">Oxidoreductase</keyword>
<dbReference type="SUPFAM" id="SSF53720">
    <property type="entry name" value="ALDH-like"/>
    <property type="match status" value="1"/>
</dbReference>
<dbReference type="AlphaFoldDB" id="A0A167E692"/>
<evidence type="ECO:0000313" key="14">
    <source>
        <dbReference type="Proteomes" id="UP000189580"/>
    </source>
</evidence>
<keyword evidence="14" id="KW-1185">Reference proteome</keyword>
<dbReference type="Gene3D" id="3.40.605.10">
    <property type="entry name" value="Aldehyde Dehydrogenase, Chain A, domain 1"/>
    <property type="match status" value="1"/>
</dbReference>
<evidence type="ECO:0000256" key="5">
    <source>
        <dbReference type="ARBA" id="ARBA00022857"/>
    </source>
</evidence>
<evidence type="ECO:0000313" key="13">
    <source>
        <dbReference type="EMBL" id="ANB13694.1"/>
    </source>
</evidence>
<evidence type="ECO:0000256" key="1">
    <source>
        <dbReference type="ARBA" id="ARBA00004985"/>
    </source>
</evidence>
<dbReference type="RefSeq" id="XP_018736171.1">
    <property type="nucleotide sequence ID" value="XM_018881721.1"/>
</dbReference>
<dbReference type="InterPro" id="IPR016163">
    <property type="entry name" value="Ald_DH_C"/>
</dbReference>
<evidence type="ECO:0000259" key="12">
    <source>
        <dbReference type="Pfam" id="PF00171"/>
    </source>
</evidence>
<comment type="pathway">
    <text evidence="1">Amino-acid biosynthesis; L-proline biosynthesis; L-glutamate 5-semialdehyde from L-glutamate: step 2/2.</text>
</comment>
<reference evidence="13 14" key="1">
    <citation type="submission" date="2016-02" db="EMBL/GenBank/DDBJ databases">
        <title>Complete genome sequence and transcriptome regulation of the pentose utilising yeast Sugiyamaella lignohabitans.</title>
        <authorList>
            <person name="Bellasio M."/>
            <person name="Peymann A."/>
            <person name="Valli M."/>
            <person name="Sipitzky M."/>
            <person name="Graf A."/>
            <person name="Sauer M."/>
            <person name="Marx H."/>
            <person name="Mattanovich D."/>
        </authorList>
    </citation>
    <scope>NUCLEOTIDE SEQUENCE [LARGE SCALE GENOMIC DNA]</scope>
    <source>
        <strain evidence="13 14">CBS 10342</strain>
    </source>
</reference>
<dbReference type="EMBL" id="CP014502">
    <property type="protein sequence ID" value="ANB13694.1"/>
    <property type="molecule type" value="Genomic_DNA"/>
</dbReference>
<organism evidence="13 14">
    <name type="scientific">Sugiyamaella lignohabitans</name>
    <dbReference type="NCBI Taxonomy" id="796027"/>
    <lineage>
        <taxon>Eukaryota</taxon>
        <taxon>Fungi</taxon>
        <taxon>Dikarya</taxon>
        <taxon>Ascomycota</taxon>
        <taxon>Saccharomycotina</taxon>
        <taxon>Dipodascomycetes</taxon>
        <taxon>Dipodascales</taxon>
        <taxon>Trichomonascaceae</taxon>
        <taxon>Sugiyamaella</taxon>
    </lineage>
</organism>
<dbReference type="KEGG" id="slb:AWJ20_4637"/>
<sequence>MAENLAKSARKASNILKTLSNDKRTSALKVIHDSLRDSKDEIIEANKLDLKLAEEADLPDSLIRRLDLAKGDKYDSMLQGILDVAALEDPVGRISLSRHLDDGLDLYRVSCPVGVLLVIFEARPEVIANITALAIKSGNAAILKGGKESLHTFSAMATAVKKALAKTSIPPDAIHLVSTREQVGELLHQDKYIDLVIPRGSNELVRQIKASTRIAVLGHADGICSIYVHDDADGEMAGKIIVDSKVNYPAGCNAVETVLINKNLLSTSNPAGQAKVTSIIEQLVDAKVKVKIAPEIEAFLTSGDNSSPSTIAIPCPQIEPATEADFDREFLSLTIAIKSITDIDEAIAHINEHGSHHTDAIITASKDKAEKFLKGVDSAGVFWNASTRFADGFRFGFGTEVGVSTNKLHARGPVGLEGLMSYQYQIKGSGQIVGDYAGSGGSKRYLHQDFTVDNN</sequence>
<dbReference type="PANTHER" id="PTHR11063">
    <property type="entry name" value="GLUTAMATE SEMIALDEHYDE DEHYDROGENASE"/>
    <property type="match status" value="1"/>
</dbReference>
<dbReference type="InterPro" id="IPR016161">
    <property type="entry name" value="Ald_DH/histidinol_DH"/>
</dbReference>
<keyword evidence="3" id="KW-0028">Amino-acid biosynthesis</keyword>
<evidence type="ECO:0000256" key="4">
    <source>
        <dbReference type="ARBA" id="ARBA00022650"/>
    </source>
</evidence>
<dbReference type="Pfam" id="PF00171">
    <property type="entry name" value="Aldedh"/>
    <property type="match status" value="1"/>
</dbReference>